<proteinExistence type="predicted"/>
<reference evidence="2 3" key="1">
    <citation type="submission" date="2020-05" db="EMBL/GenBank/DDBJ databases">
        <title>Whole genome shotgun sequence of Streptomyces microflavus NBRC 13062.</title>
        <authorList>
            <person name="Komaki H."/>
            <person name="Tamura T."/>
        </authorList>
    </citation>
    <scope>NUCLEOTIDE SEQUENCE [LARGE SCALE GENOMIC DNA]</scope>
    <source>
        <strain evidence="2 3">NBRC 13062</strain>
    </source>
</reference>
<feature type="compositionally biased region" description="Pro residues" evidence="1">
    <location>
        <begin position="29"/>
        <end position="38"/>
    </location>
</feature>
<evidence type="ECO:0000313" key="3">
    <source>
        <dbReference type="Proteomes" id="UP000498740"/>
    </source>
</evidence>
<dbReference type="AlphaFoldDB" id="A0A7J0D6L2"/>
<dbReference type="EMBL" id="BLWD01000003">
    <property type="protein sequence ID" value="GFN09737.1"/>
    <property type="molecule type" value="Genomic_DNA"/>
</dbReference>
<protein>
    <submittedName>
        <fullName evidence="2">Uncharacterized protein</fullName>
    </submittedName>
</protein>
<feature type="region of interest" description="Disordered" evidence="1">
    <location>
        <begin position="1"/>
        <end position="74"/>
    </location>
</feature>
<dbReference type="Proteomes" id="UP000498740">
    <property type="component" value="Unassembled WGS sequence"/>
</dbReference>
<sequence length="168" mass="17716">MRGVTGKPGRGGGPEAALPPGDHPAWALPEPPRAPLPVLPQSRDRGPLSRPSGDSGPFRSSGPSPGTAQAPPPVRFQVRAYELPATEGKSGDPRWPAFARCCGFDPGGPLQWEAEALEPAELQRLGFAAVAPYVDRDVLVRQVALEAAQRRALEELFGRWGAASEGPS</sequence>
<comment type="caution">
    <text evidence="2">The sequence shown here is derived from an EMBL/GenBank/DDBJ whole genome shotgun (WGS) entry which is preliminary data.</text>
</comment>
<evidence type="ECO:0000313" key="2">
    <source>
        <dbReference type="EMBL" id="GFN09737.1"/>
    </source>
</evidence>
<feature type="compositionally biased region" description="Gly residues" evidence="1">
    <location>
        <begin position="1"/>
        <end position="14"/>
    </location>
</feature>
<feature type="compositionally biased region" description="Low complexity" evidence="1">
    <location>
        <begin position="49"/>
        <end position="66"/>
    </location>
</feature>
<evidence type="ECO:0000256" key="1">
    <source>
        <dbReference type="SAM" id="MobiDB-lite"/>
    </source>
</evidence>
<name>A0A7J0D6L2_STRMI</name>
<accession>A0A7J0D6L2</accession>
<gene>
    <name evidence="2" type="ORF">Smic_82930</name>
</gene>
<organism evidence="2 3">
    <name type="scientific">Streptomyces microflavus</name>
    <name type="common">Streptomyces lipmanii</name>
    <dbReference type="NCBI Taxonomy" id="1919"/>
    <lineage>
        <taxon>Bacteria</taxon>
        <taxon>Bacillati</taxon>
        <taxon>Actinomycetota</taxon>
        <taxon>Actinomycetes</taxon>
        <taxon>Kitasatosporales</taxon>
        <taxon>Streptomycetaceae</taxon>
        <taxon>Streptomyces</taxon>
    </lineage>
</organism>